<dbReference type="EMBL" id="JAHKPV010000001">
    <property type="protein sequence ID" value="MBU2872598.1"/>
    <property type="molecule type" value="Genomic_DNA"/>
</dbReference>
<name>A0ABS6A3C0_9GAMM</name>
<accession>A0ABS6A3C0</accession>
<dbReference type="InterPro" id="IPR022269">
    <property type="entry name" value="SO_2930-like_C"/>
</dbReference>
<proteinExistence type="predicted"/>
<sequence length="430" mass="45678">MRSNNKTTIAIMAASLFLAACGGSSSDSDGGAPDGGTPPPASNALNAGAGSPTGAEGSCDATTSGVNWNALMSEACPKLSDYNLFTNASDPTAAPTRGGVPYDLSTALFSDYTSKYRFIFVPEGKSVSYNASEVLDFPVGTVITKTFALPENTSFRDGDEQVIETRLLIHRTSGWVALPYYWSSESDATLAIAGKRLNGLTTINNQGQEITFDYSVPNAADCSSCHSIVPNLAGSDDDRGQIFLPIGPKARYLNKDYAYADGTVYNQLQYLAEGELLTGLPFDMQTVEMAPVFNDQVPVASLSGDELNSAARAYLDINCAHCHRADLTLPVDYAGPAGSSGVQLEYNRVYADSPSKFGVCKEPVAGGKVGYPYDVIPGSPDNSYLLFRMSTDDNRHKMPELARNTVHQEGVALVSSWINQLPSASCSPAP</sequence>
<evidence type="ECO:0000313" key="3">
    <source>
        <dbReference type="EMBL" id="MBU2872598.1"/>
    </source>
</evidence>
<comment type="caution">
    <text evidence="3">The sequence shown here is derived from an EMBL/GenBank/DDBJ whole genome shotgun (WGS) entry which is preliminary data.</text>
</comment>
<keyword evidence="2" id="KW-0732">Signal</keyword>
<dbReference type="PROSITE" id="PS51257">
    <property type="entry name" value="PROKAR_LIPOPROTEIN"/>
    <property type="match status" value="1"/>
</dbReference>
<feature type="region of interest" description="Disordered" evidence="1">
    <location>
        <begin position="27"/>
        <end position="59"/>
    </location>
</feature>
<protein>
    <recommendedName>
        <fullName evidence="5">Cytochrome c domain-containing protein</fullName>
    </recommendedName>
</protein>
<dbReference type="NCBIfam" id="TIGR03806">
    <property type="entry name" value="chp_HNE_0200"/>
    <property type="match status" value="1"/>
</dbReference>
<evidence type="ECO:0008006" key="5">
    <source>
        <dbReference type="Google" id="ProtNLM"/>
    </source>
</evidence>
<reference evidence="3 4" key="1">
    <citation type="submission" date="2021-05" db="EMBL/GenBank/DDBJ databases">
        <title>Draft genomes of bacteria isolated from model marine particles.</title>
        <authorList>
            <person name="Datta M.S."/>
            <person name="Schwartzman J.A."/>
            <person name="Enke T.N."/>
            <person name="Saavedra J."/>
            <person name="Cermak N."/>
            <person name="Cordero O.X."/>
        </authorList>
    </citation>
    <scope>NUCLEOTIDE SEQUENCE [LARGE SCALE GENOMIC DNA]</scope>
    <source>
        <strain evidence="3 4">D2M19</strain>
    </source>
</reference>
<feature type="chain" id="PRO_5047252004" description="Cytochrome c domain-containing protein" evidence="2">
    <location>
        <begin position="20"/>
        <end position="430"/>
    </location>
</feature>
<dbReference type="Proteomes" id="UP000753376">
    <property type="component" value="Unassembled WGS sequence"/>
</dbReference>
<dbReference type="RefSeq" id="WP_216006519.1">
    <property type="nucleotide sequence ID" value="NZ_JAHKPV010000001.1"/>
</dbReference>
<organism evidence="3 4">
    <name type="scientific">Marinobacter salexigens</name>
    <dbReference type="NCBI Taxonomy" id="1925763"/>
    <lineage>
        <taxon>Bacteria</taxon>
        <taxon>Pseudomonadati</taxon>
        <taxon>Pseudomonadota</taxon>
        <taxon>Gammaproteobacteria</taxon>
        <taxon>Pseudomonadales</taxon>
        <taxon>Marinobacteraceae</taxon>
        <taxon>Marinobacter</taxon>
    </lineage>
</organism>
<feature type="signal peptide" evidence="2">
    <location>
        <begin position="1"/>
        <end position="19"/>
    </location>
</feature>
<evidence type="ECO:0000256" key="2">
    <source>
        <dbReference type="SAM" id="SignalP"/>
    </source>
</evidence>
<gene>
    <name evidence="3" type="ORF">KO508_01145</name>
</gene>
<evidence type="ECO:0000256" key="1">
    <source>
        <dbReference type="SAM" id="MobiDB-lite"/>
    </source>
</evidence>
<evidence type="ECO:0000313" key="4">
    <source>
        <dbReference type="Proteomes" id="UP000753376"/>
    </source>
</evidence>
<keyword evidence="4" id="KW-1185">Reference proteome</keyword>